<feature type="compositionally biased region" description="Polar residues" evidence="1">
    <location>
        <begin position="372"/>
        <end position="382"/>
    </location>
</feature>
<dbReference type="Proteomes" id="UP001278766">
    <property type="component" value="Unassembled WGS sequence"/>
</dbReference>
<feature type="region of interest" description="Disordered" evidence="1">
    <location>
        <begin position="1"/>
        <end position="51"/>
    </location>
</feature>
<accession>A0AAE0HIN1</accession>
<feature type="region of interest" description="Disordered" evidence="1">
    <location>
        <begin position="283"/>
        <end position="308"/>
    </location>
</feature>
<keyword evidence="3" id="KW-1185">Reference proteome</keyword>
<feature type="compositionally biased region" description="Acidic residues" evidence="1">
    <location>
        <begin position="498"/>
        <end position="509"/>
    </location>
</feature>
<dbReference type="RefSeq" id="XP_062660792.1">
    <property type="nucleotide sequence ID" value="XM_062803497.1"/>
</dbReference>
<feature type="region of interest" description="Disordered" evidence="1">
    <location>
        <begin position="362"/>
        <end position="388"/>
    </location>
</feature>
<dbReference type="GeneID" id="87840445"/>
<evidence type="ECO:0000313" key="3">
    <source>
        <dbReference type="Proteomes" id="UP001278766"/>
    </source>
</evidence>
<feature type="compositionally biased region" description="Low complexity" evidence="1">
    <location>
        <begin position="28"/>
        <end position="45"/>
    </location>
</feature>
<feature type="compositionally biased region" description="Pro residues" evidence="1">
    <location>
        <begin position="806"/>
        <end position="817"/>
    </location>
</feature>
<protein>
    <submittedName>
        <fullName evidence="2">Uncharacterized protein</fullName>
    </submittedName>
</protein>
<evidence type="ECO:0000313" key="2">
    <source>
        <dbReference type="EMBL" id="KAK3297278.1"/>
    </source>
</evidence>
<feature type="compositionally biased region" description="Basic and acidic residues" evidence="1">
    <location>
        <begin position="455"/>
        <end position="473"/>
    </location>
</feature>
<name>A0AAE0HIN1_9PEZI</name>
<feature type="region of interest" description="Disordered" evidence="1">
    <location>
        <begin position="791"/>
        <end position="870"/>
    </location>
</feature>
<gene>
    <name evidence="2" type="ORF">B0H64DRAFT_391827</name>
</gene>
<dbReference type="AlphaFoldDB" id="A0AAE0HIN1"/>
<dbReference type="EMBL" id="JAUEPN010000003">
    <property type="protein sequence ID" value="KAK3297278.1"/>
    <property type="molecule type" value="Genomic_DNA"/>
</dbReference>
<feature type="region of interest" description="Disordered" evidence="1">
    <location>
        <begin position="425"/>
        <end position="526"/>
    </location>
</feature>
<sequence length="940" mass="102987">MASHTTGFDISGLARVEDSPIEPIRNDSLAPLSPSSPSLPSPNQSPKRRRFGYSAGTYHDILENPLMGEFEGGWKAVDFNQASTSTAGGRFNGATVYGRMPMGQRANASRTLFPPSPRRTDSSAKLPTINDVATMCNIEHRNKDIGKWLEESSGYQLDVEAVSSPPNSSNEVLPGEEDDWLEPTENKDLDGQAYVLNPPQGEMTPLDLETTAPSRVWDGVPVLHSISDPCCSQCQPAKSQAAIEKFERQCLANDARLEVERRRLLSLIPGKAGRVKKWPLRRKTPGLTEPSVQPSTAGVKRPWHPELRDPDLGSQQGTDVELHYSQNTFTSLDDDPVAVPYTTLHVQSSLKSQAGNIFEESFPTHPRVPSEDQGTGSFSTETNHYDGREASTFGTRTRRFHTRRPRQVGIATIQVQSVSLARQYTTDKHNSSFTSEYLSASSDTEDNCSCPGDNETGRGDAEGRYSSRNRDTNASETPGSPAIGSSAKLPRKGRTGAEDGEQSEEEDEQEQRWRKPNGKSRSTSCKPNLPRFACPYQAFERGRPCLRRSRRNPKGGSDGLGRLKQHLARKHMVSYRCPNCWISLDSRTKASVHEQQKQCVARPKPDEELFMDPPHEGLIERSCPSASEEDAWWWLFKLLIPGMEGRDVVALSLDYSPYFIHVDMARAFMLPAVTFPDAAFYSSPTRDRNDAAGLRDLNLGFLDSSLPMAATHPELTYDLSQTFSVPLFEAPTLPSPSTNDGSSTLSSLRTLPGTMLSSHTSSSSSPAGNVNLSLSPPHVSLTNVSVCTPSSRGNYASMDTAVNPGSMPPPPRPPQSAPLPTTLGPTIAMTRPPSSAISTAQPSPTILSPVPPPHQQPSSTETHLQRTNDRLRKRTRQLETENEGLRQASQVNRADLSRAHTLLEDVLAAEGVHLPGEVYDRLVEVGDLISSCVHTSGRVV</sequence>
<organism evidence="2 3">
    <name type="scientific">Chaetomium fimeti</name>
    <dbReference type="NCBI Taxonomy" id="1854472"/>
    <lineage>
        <taxon>Eukaryota</taxon>
        <taxon>Fungi</taxon>
        <taxon>Dikarya</taxon>
        <taxon>Ascomycota</taxon>
        <taxon>Pezizomycotina</taxon>
        <taxon>Sordariomycetes</taxon>
        <taxon>Sordariomycetidae</taxon>
        <taxon>Sordariales</taxon>
        <taxon>Chaetomiaceae</taxon>
        <taxon>Chaetomium</taxon>
    </lineage>
</organism>
<feature type="region of interest" description="Disordered" evidence="1">
    <location>
        <begin position="731"/>
        <end position="771"/>
    </location>
</feature>
<feature type="compositionally biased region" description="Polar residues" evidence="1">
    <location>
        <begin position="832"/>
        <end position="841"/>
    </location>
</feature>
<feature type="compositionally biased region" description="Polar residues" evidence="1">
    <location>
        <begin position="735"/>
        <end position="749"/>
    </location>
</feature>
<comment type="caution">
    <text evidence="2">The sequence shown here is derived from an EMBL/GenBank/DDBJ whole genome shotgun (WGS) entry which is preliminary data.</text>
</comment>
<evidence type="ECO:0000256" key="1">
    <source>
        <dbReference type="SAM" id="MobiDB-lite"/>
    </source>
</evidence>
<proteinExistence type="predicted"/>
<reference evidence="2" key="2">
    <citation type="submission" date="2023-06" db="EMBL/GenBank/DDBJ databases">
        <authorList>
            <consortium name="Lawrence Berkeley National Laboratory"/>
            <person name="Haridas S."/>
            <person name="Hensen N."/>
            <person name="Bonometti L."/>
            <person name="Westerberg I."/>
            <person name="Brannstrom I.O."/>
            <person name="Guillou S."/>
            <person name="Cros-Aarteil S."/>
            <person name="Calhoun S."/>
            <person name="Kuo A."/>
            <person name="Mondo S."/>
            <person name="Pangilinan J."/>
            <person name="Riley R."/>
            <person name="Labutti K."/>
            <person name="Andreopoulos B."/>
            <person name="Lipzen A."/>
            <person name="Chen C."/>
            <person name="Yanf M."/>
            <person name="Daum C."/>
            <person name="Ng V."/>
            <person name="Clum A."/>
            <person name="Steindorff A."/>
            <person name="Ohm R."/>
            <person name="Martin F."/>
            <person name="Silar P."/>
            <person name="Natvig D."/>
            <person name="Lalanne C."/>
            <person name="Gautier V."/>
            <person name="Ament-Velasquez S.L."/>
            <person name="Kruys A."/>
            <person name="Hutchinson M.I."/>
            <person name="Powell A.J."/>
            <person name="Barry K."/>
            <person name="Miller A.N."/>
            <person name="Grigoriev I.V."/>
            <person name="Debuchy R."/>
            <person name="Gladieux P."/>
            <person name="Thoren M.H."/>
            <person name="Johannesson H."/>
        </authorList>
    </citation>
    <scope>NUCLEOTIDE SEQUENCE</scope>
    <source>
        <strain evidence="2">CBS 168.71</strain>
    </source>
</reference>
<reference evidence="2" key="1">
    <citation type="journal article" date="2023" name="Mol. Phylogenet. Evol.">
        <title>Genome-scale phylogeny and comparative genomics of the fungal order Sordariales.</title>
        <authorList>
            <person name="Hensen N."/>
            <person name="Bonometti L."/>
            <person name="Westerberg I."/>
            <person name="Brannstrom I.O."/>
            <person name="Guillou S."/>
            <person name="Cros-Aarteil S."/>
            <person name="Calhoun S."/>
            <person name="Haridas S."/>
            <person name="Kuo A."/>
            <person name="Mondo S."/>
            <person name="Pangilinan J."/>
            <person name="Riley R."/>
            <person name="LaButti K."/>
            <person name="Andreopoulos B."/>
            <person name="Lipzen A."/>
            <person name="Chen C."/>
            <person name="Yan M."/>
            <person name="Daum C."/>
            <person name="Ng V."/>
            <person name="Clum A."/>
            <person name="Steindorff A."/>
            <person name="Ohm R.A."/>
            <person name="Martin F."/>
            <person name="Silar P."/>
            <person name="Natvig D.O."/>
            <person name="Lalanne C."/>
            <person name="Gautier V."/>
            <person name="Ament-Velasquez S.L."/>
            <person name="Kruys A."/>
            <person name="Hutchinson M.I."/>
            <person name="Powell A.J."/>
            <person name="Barry K."/>
            <person name="Miller A.N."/>
            <person name="Grigoriev I.V."/>
            <person name="Debuchy R."/>
            <person name="Gladieux P."/>
            <person name="Hiltunen Thoren M."/>
            <person name="Johannesson H."/>
        </authorList>
    </citation>
    <scope>NUCLEOTIDE SEQUENCE</scope>
    <source>
        <strain evidence="2">CBS 168.71</strain>
    </source>
</reference>
<feature type="compositionally biased region" description="Polar residues" evidence="1">
    <location>
        <begin position="431"/>
        <end position="442"/>
    </location>
</feature>